<keyword evidence="7" id="KW-1185">Reference proteome</keyword>
<dbReference type="AlphaFoldDB" id="A0A8H8RRD2"/>
<evidence type="ECO:0000256" key="4">
    <source>
        <dbReference type="SAM" id="MobiDB-lite"/>
    </source>
</evidence>
<dbReference type="PANTHER" id="PTHR13495">
    <property type="entry name" value="NEFA-INTERACTING NUCLEAR PROTEIN NIP30"/>
    <property type="match status" value="1"/>
</dbReference>
<evidence type="ECO:0000256" key="1">
    <source>
        <dbReference type="ARBA" id="ARBA00004123"/>
    </source>
</evidence>
<feature type="compositionally biased region" description="Polar residues" evidence="4">
    <location>
        <begin position="182"/>
        <end position="215"/>
    </location>
</feature>
<evidence type="ECO:0000313" key="7">
    <source>
        <dbReference type="Proteomes" id="UP000462212"/>
    </source>
</evidence>
<dbReference type="InterPro" id="IPR039845">
    <property type="entry name" value="FAM192A"/>
</dbReference>
<feature type="domain" description="FAM192A/Fyv6 N-terminal" evidence="5">
    <location>
        <begin position="5"/>
        <end position="109"/>
    </location>
</feature>
<dbReference type="Pfam" id="PF10187">
    <property type="entry name" value="FAM192A_Fyv6_N"/>
    <property type="match status" value="1"/>
</dbReference>
<name>A0A8H8RRD2_9HELO</name>
<sequence length="239" mass="25793">MSSGFVSGGTADAPIERSDEWLVAQKEIDANAVRKAEAARQTEGRSLFETLEANKAAKQDAFEEANRLKNQFRALDEDEVEFLDSVLESTRADEDRVKRETAEGLALFRQQQEEADKKARRGSEGVAVAEAGSPIAEEETWIAGARKRKRAKEKDVLKGVKIRRSSTANEIGKLSEDAASATGDSPATRKQSTAAPVNATVNPNKATSSSRTQTAAVVKKPPAKPSLGLVDYGSDEDDD</sequence>
<accession>A0A8H8RRD2</accession>
<feature type="region of interest" description="Disordered" evidence="4">
    <location>
        <begin position="107"/>
        <end position="131"/>
    </location>
</feature>
<dbReference type="PANTHER" id="PTHR13495:SF0">
    <property type="entry name" value="PSME3-INTERACTING PROTEIN"/>
    <property type="match status" value="1"/>
</dbReference>
<feature type="region of interest" description="Disordered" evidence="4">
    <location>
        <begin position="144"/>
        <end position="239"/>
    </location>
</feature>
<gene>
    <name evidence="6" type="ORF">LSUB1_G002496</name>
</gene>
<dbReference type="GO" id="GO:0005634">
    <property type="term" value="C:nucleus"/>
    <property type="evidence" value="ECO:0007669"/>
    <property type="project" value="UniProtKB-SubCell"/>
</dbReference>
<dbReference type="EMBL" id="QGMJ01000251">
    <property type="protein sequence ID" value="TVY38987.1"/>
    <property type="molecule type" value="Genomic_DNA"/>
</dbReference>
<reference evidence="6 7" key="1">
    <citation type="submission" date="2018-05" db="EMBL/GenBank/DDBJ databases">
        <title>Genome sequencing and assembly of the regulated plant pathogen Lachnellula willkommii and related sister species for the development of diagnostic species identification markers.</title>
        <authorList>
            <person name="Giroux E."/>
            <person name="Bilodeau G."/>
        </authorList>
    </citation>
    <scope>NUCLEOTIDE SEQUENCE [LARGE SCALE GENOMIC DNA]</scope>
    <source>
        <strain evidence="6 7">CBS 197.66</strain>
    </source>
</reference>
<evidence type="ECO:0000256" key="3">
    <source>
        <dbReference type="SAM" id="Coils"/>
    </source>
</evidence>
<protein>
    <recommendedName>
        <fullName evidence="5">FAM192A/Fyv6 N-terminal domain-containing protein</fullName>
    </recommendedName>
</protein>
<dbReference type="OrthoDB" id="75807at2759"/>
<evidence type="ECO:0000256" key="2">
    <source>
        <dbReference type="ARBA" id="ARBA00023242"/>
    </source>
</evidence>
<evidence type="ECO:0000313" key="6">
    <source>
        <dbReference type="EMBL" id="TVY38987.1"/>
    </source>
</evidence>
<dbReference type="Proteomes" id="UP000462212">
    <property type="component" value="Unassembled WGS sequence"/>
</dbReference>
<keyword evidence="2" id="KW-0539">Nucleus</keyword>
<feature type="coiled-coil region" evidence="3">
    <location>
        <begin position="48"/>
        <end position="78"/>
    </location>
</feature>
<keyword evidence="3" id="KW-0175">Coiled coil</keyword>
<dbReference type="InterPro" id="IPR019331">
    <property type="entry name" value="FAM192A/Fyv6_N"/>
</dbReference>
<comment type="caution">
    <text evidence="6">The sequence shown here is derived from an EMBL/GenBank/DDBJ whole genome shotgun (WGS) entry which is preliminary data.</text>
</comment>
<evidence type="ECO:0000259" key="5">
    <source>
        <dbReference type="Pfam" id="PF10187"/>
    </source>
</evidence>
<comment type="subcellular location">
    <subcellularLocation>
        <location evidence="1">Nucleus</location>
    </subcellularLocation>
</comment>
<organism evidence="6 7">
    <name type="scientific">Lachnellula subtilissima</name>
    <dbReference type="NCBI Taxonomy" id="602034"/>
    <lineage>
        <taxon>Eukaryota</taxon>
        <taxon>Fungi</taxon>
        <taxon>Dikarya</taxon>
        <taxon>Ascomycota</taxon>
        <taxon>Pezizomycotina</taxon>
        <taxon>Leotiomycetes</taxon>
        <taxon>Helotiales</taxon>
        <taxon>Lachnaceae</taxon>
        <taxon>Lachnellula</taxon>
    </lineage>
</organism>
<proteinExistence type="predicted"/>
<feature type="compositionally biased region" description="Basic and acidic residues" evidence="4">
    <location>
        <begin position="111"/>
        <end position="123"/>
    </location>
</feature>